<proteinExistence type="predicted"/>
<dbReference type="Proteomes" id="UP000254259">
    <property type="component" value="Plasmid CBM2636p"/>
</dbReference>
<protein>
    <submittedName>
        <fullName evidence="1">Uncharacterized protein</fullName>
    </submittedName>
</protein>
<dbReference type="EMBL" id="OFSN01000068">
    <property type="protein sequence ID" value="SOY78344.1"/>
    <property type="molecule type" value="Genomic_DNA"/>
</dbReference>
<dbReference type="EMBL" id="OFSP01000077">
    <property type="protein sequence ID" value="SOY77384.1"/>
    <property type="molecule type" value="Genomic_DNA"/>
</dbReference>
<evidence type="ECO:0000313" key="6">
    <source>
        <dbReference type="Proteomes" id="UP000257016"/>
    </source>
</evidence>
<keyword evidence="3" id="KW-0614">Plasmid</keyword>
<organism evidence="1 5">
    <name type="scientific">Cupriavidus taiwanensis</name>
    <dbReference type="NCBI Taxonomy" id="164546"/>
    <lineage>
        <taxon>Bacteria</taxon>
        <taxon>Pseudomonadati</taxon>
        <taxon>Pseudomonadota</taxon>
        <taxon>Betaproteobacteria</taxon>
        <taxon>Burkholderiales</taxon>
        <taxon>Burkholderiaceae</taxon>
        <taxon>Cupriavidus</taxon>
    </lineage>
</organism>
<evidence type="ECO:0000313" key="5">
    <source>
        <dbReference type="Proteomes" id="UP000256297"/>
    </source>
</evidence>
<dbReference type="Proteomes" id="UP000256297">
    <property type="component" value="Plasmid CBM2589_p"/>
</dbReference>
<dbReference type="RefSeq" id="WP_018004035.1">
    <property type="nucleotide sequence ID" value="NZ_CP016951.1"/>
</dbReference>
<geneLocation type="plasmid" evidence="3">
    <name>CBM2636p</name>
</geneLocation>
<accession>A0A375HWM5</accession>
<evidence type="ECO:0000313" key="4">
    <source>
        <dbReference type="Proteomes" id="UP000254259"/>
    </source>
</evidence>
<name>A0A375HWM5_9BURK</name>
<gene>
    <name evidence="2" type="ORF">CBM2586_U20008</name>
    <name evidence="1" type="ORF">CBM2589_P90007</name>
    <name evidence="3" type="ORF">CBM2636_P10166</name>
</gene>
<evidence type="ECO:0000313" key="2">
    <source>
        <dbReference type="EMBL" id="SOY78344.1"/>
    </source>
</evidence>
<evidence type="ECO:0000313" key="3">
    <source>
        <dbReference type="EMBL" id="SPD69255.1"/>
    </source>
</evidence>
<sequence length="518" mass="57489">MYVIHIGQRAENRTTLAGVLQYLNDDRDGKAMPRVDDITVRHVESGAIPVAQLASGNFAVRPAGSQRGILTMILDGVDRFIVRAGGKILRPHEMSRASWGAVVAAGRLAYLPVEAIDLSQGDAGPLFQTADLFEEQGPLDISEFVCGEFVRRFGYGINGPQYAPNASPNARHEVHVAYALLRGEKVRDCIINTYRENPQHGRHDLWMKPLIEVPALRGALSPNVLQALCRIMRAEKQEITPHNASKLLAALRHVPRDASDVQVDDALFEAGILPPRTVPTPKLPAGENAQPVTKLAATIHARISERQFRDSMDKAKGEREALRISQREFDRQAGAAAAYRLSYGYEWPNRVALAIMQRNAAALLQIFDGPKDWNTDSKRALRDELGVDILQCAAATRRRRLFALCGFSEAEQAEWEANEVIEKAQKRTDRELSDATHQAEAARYRLETGQVMSGREYVDFCIDAGFTQLIDEPRGSARRYWIHDPVKRASRPLRAKDGTLGYARARLARIAAPEALAA</sequence>
<reference evidence="6" key="1">
    <citation type="submission" date="2018-01" db="EMBL/GenBank/DDBJ databases">
        <authorList>
            <person name="Gaut B.S."/>
            <person name="Morton B.R."/>
            <person name="Clegg M.T."/>
            <person name="Duvall M.R."/>
        </authorList>
    </citation>
    <scope>NUCLEOTIDE SEQUENCE [LARGE SCALE GENOMIC DNA]</scope>
</reference>
<reference evidence="4 5" key="2">
    <citation type="submission" date="2018-01" db="EMBL/GenBank/DDBJ databases">
        <authorList>
            <person name="Clerissi C."/>
        </authorList>
    </citation>
    <scope>NUCLEOTIDE SEQUENCE [LARGE SCALE GENOMIC DNA]</scope>
    <source>
        <strain evidence="2">Cupriavidus taiwanensis LMG 19430</strain>
        <strain evidence="1">Cupriavidus taiwanensis STM 3521</strain>
        <strain evidence="3">Cupriavidus taiwanensis SWF 66322</strain>
        <plasmid evidence="5">cbm2589_p</plasmid>
        <plasmid evidence="3">CBM2636p</plasmid>
        <plasmid evidence="4">cbm2636p</plasmid>
    </source>
</reference>
<evidence type="ECO:0000313" key="1">
    <source>
        <dbReference type="EMBL" id="SOY77384.1"/>
    </source>
</evidence>
<geneLocation type="plasmid" evidence="4">
    <name>cbm2636p</name>
</geneLocation>
<geneLocation type="plasmid" evidence="5">
    <name>cbm2589_p</name>
</geneLocation>
<dbReference type="AlphaFoldDB" id="A0A375HWM5"/>
<dbReference type="Proteomes" id="UP000257016">
    <property type="component" value="Unassembled WGS sequence"/>
</dbReference>
<dbReference type="EMBL" id="LT984815">
    <property type="protein sequence ID" value="SPD69255.1"/>
    <property type="molecule type" value="Genomic_DNA"/>
</dbReference>